<sequence length="261" mass="29923">MTTSLVITTYNRPDALQLVLESVLHQRHLPDEIIIADDGSETKTRNLIEQMAERSTIPILHAWQPDTGFRAAMARNRAIAMANGEYIVMIDGDMVLHPDFIQDHLNAAEKGTFIQGGRVLLNRTKTEEVLASRDLTFSLFTEGIENRKNAFHSPLLSRFFSKKGYSLKGIKTCNFSLFRKDILAVNGFDNCFVGWGREDSEFVVRMMNYGIMRKNIKFAAIAYHLYHPENPRQSLPQNEHRLQKSMAENMIRCENGIERFL</sequence>
<dbReference type="SUPFAM" id="SSF53448">
    <property type="entry name" value="Nucleotide-diphospho-sugar transferases"/>
    <property type="match status" value="1"/>
</dbReference>
<keyword evidence="2" id="KW-0808">Transferase</keyword>
<accession>A0A151CGB2</accession>
<dbReference type="EMBL" id="LNKT01000034">
    <property type="protein sequence ID" value="KYJ86323.1"/>
    <property type="molecule type" value="Genomic_DNA"/>
</dbReference>
<dbReference type="Gene3D" id="3.90.550.10">
    <property type="entry name" value="Spore Coat Polysaccharide Biosynthesis Protein SpsA, Chain A"/>
    <property type="match status" value="1"/>
</dbReference>
<dbReference type="GO" id="GO:0016740">
    <property type="term" value="F:transferase activity"/>
    <property type="evidence" value="ECO:0007669"/>
    <property type="project" value="UniProtKB-KW"/>
</dbReference>
<evidence type="ECO:0000313" key="2">
    <source>
        <dbReference type="EMBL" id="KYJ86323.1"/>
    </source>
</evidence>
<dbReference type="PANTHER" id="PTHR43685">
    <property type="entry name" value="GLYCOSYLTRANSFERASE"/>
    <property type="match status" value="1"/>
</dbReference>
<dbReference type="STRING" id="1630136.AS592_05880"/>
<name>A0A151CGB2_9BACT</name>
<organism evidence="2 3">
    <name type="scientific">Sulfurovum riftiae</name>
    <dbReference type="NCBI Taxonomy" id="1630136"/>
    <lineage>
        <taxon>Bacteria</taxon>
        <taxon>Pseudomonadati</taxon>
        <taxon>Campylobacterota</taxon>
        <taxon>Epsilonproteobacteria</taxon>
        <taxon>Campylobacterales</taxon>
        <taxon>Sulfurovaceae</taxon>
        <taxon>Sulfurovum</taxon>
    </lineage>
</organism>
<reference evidence="2 3" key="1">
    <citation type="submission" date="2015-11" db="EMBL/GenBank/DDBJ databases">
        <title>Draft genome of Sulfurovum riftiae 1812E, a member of the Epsilonproteobacteria isolated from the tube of the deep-sea hydrothermal vent tubewom Riftia pachyptila.</title>
        <authorList>
            <person name="Vetriani C."/>
            <person name="Giovannelli D."/>
        </authorList>
    </citation>
    <scope>NUCLEOTIDE SEQUENCE [LARGE SCALE GENOMIC DNA]</scope>
    <source>
        <strain evidence="2 3">1812E</strain>
    </source>
</reference>
<evidence type="ECO:0000259" key="1">
    <source>
        <dbReference type="Pfam" id="PF00535"/>
    </source>
</evidence>
<comment type="caution">
    <text evidence="2">The sequence shown here is derived from an EMBL/GenBank/DDBJ whole genome shotgun (WGS) entry which is preliminary data.</text>
</comment>
<keyword evidence="3" id="KW-1185">Reference proteome</keyword>
<dbReference type="InterPro" id="IPR001173">
    <property type="entry name" value="Glyco_trans_2-like"/>
</dbReference>
<dbReference type="Pfam" id="PF00535">
    <property type="entry name" value="Glycos_transf_2"/>
    <property type="match status" value="1"/>
</dbReference>
<feature type="domain" description="Glycosyltransferase 2-like" evidence="1">
    <location>
        <begin position="4"/>
        <end position="183"/>
    </location>
</feature>
<dbReference type="CDD" id="cd06420">
    <property type="entry name" value="GT2_Chondriotin_Pol_N"/>
    <property type="match status" value="1"/>
</dbReference>
<dbReference type="InterPro" id="IPR050834">
    <property type="entry name" value="Glycosyltransf_2"/>
</dbReference>
<dbReference type="Proteomes" id="UP000075359">
    <property type="component" value="Unassembled WGS sequence"/>
</dbReference>
<dbReference type="AlphaFoldDB" id="A0A151CGB2"/>
<protein>
    <submittedName>
        <fullName evidence="2">Family 2 glycosyl transferase</fullName>
    </submittedName>
</protein>
<gene>
    <name evidence="2" type="ORF">AS592_05880</name>
</gene>
<dbReference type="InterPro" id="IPR029044">
    <property type="entry name" value="Nucleotide-diphossugar_trans"/>
</dbReference>
<evidence type="ECO:0000313" key="3">
    <source>
        <dbReference type="Proteomes" id="UP000075359"/>
    </source>
</evidence>
<dbReference type="PANTHER" id="PTHR43685:SF3">
    <property type="entry name" value="SLR2126 PROTEIN"/>
    <property type="match status" value="1"/>
</dbReference>
<proteinExistence type="predicted"/>